<dbReference type="SUPFAM" id="SSF48726">
    <property type="entry name" value="Immunoglobulin"/>
    <property type="match status" value="1"/>
</dbReference>
<evidence type="ECO:0000256" key="1">
    <source>
        <dbReference type="ARBA" id="ARBA00004479"/>
    </source>
</evidence>
<evidence type="ECO:0000313" key="13">
    <source>
        <dbReference type="Proteomes" id="UP000694857"/>
    </source>
</evidence>
<evidence type="ECO:0000256" key="9">
    <source>
        <dbReference type="ARBA" id="ARBA00023182"/>
    </source>
</evidence>
<keyword evidence="6 10" id="KW-0472">Membrane</keyword>
<evidence type="ECO:0000256" key="7">
    <source>
        <dbReference type="ARBA" id="ARBA00023157"/>
    </source>
</evidence>
<dbReference type="SMART" id="SM00407">
    <property type="entry name" value="IGc1"/>
    <property type="match status" value="1"/>
</dbReference>
<evidence type="ECO:0000256" key="11">
    <source>
        <dbReference type="SAM" id="SignalP"/>
    </source>
</evidence>
<dbReference type="InterPro" id="IPR003597">
    <property type="entry name" value="Ig_C1-set"/>
</dbReference>
<feature type="transmembrane region" description="Helical" evidence="10">
    <location>
        <begin position="228"/>
        <end position="249"/>
    </location>
</feature>
<feature type="chain" id="PRO_5034751658" evidence="11">
    <location>
        <begin position="28"/>
        <end position="251"/>
    </location>
</feature>
<dbReference type="OrthoDB" id="9940220at2759"/>
<evidence type="ECO:0000256" key="6">
    <source>
        <dbReference type="ARBA" id="ARBA00023136"/>
    </source>
</evidence>
<sequence length="251" mass="28239">MVCLWFPAGSWTVILTVILMVLSPLLAWAGETTSLFMVQVKSECHFSNSTRQVHFLGRYIYNREELVRFDSHVGEDLAVSELGRPAAELWNRQKDALERARAAGHTFCRINYKFLESSAVRRRVAPTVTVYPAKTQPLWHHSLLVCSVNGFCPGHTEVRCFQNGQEEEAGVVSTGLIPNGDWTFQLMVMLEIVPQSGDVYTCHVEHPSWTSPVAVEWRTQYEPSQGKMLSRLGACVMGLLFLGVGLLLIRN</sequence>
<dbReference type="RefSeq" id="XP_036725835.1">
    <property type="nucleotide sequence ID" value="XM_036869940.1"/>
</dbReference>
<accession>A0A8B8Z167</accession>
<evidence type="ECO:0000256" key="3">
    <source>
        <dbReference type="ARBA" id="ARBA00022859"/>
    </source>
</evidence>
<proteinExistence type="predicted"/>
<dbReference type="SMART" id="SM00921">
    <property type="entry name" value="MHC_II_beta"/>
    <property type="match status" value="1"/>
</dbReference>
<dbReference type="FunFam" id="3.10.320.10:FF:000001">
    <property type="entry name" value="HLA class II histocompatibility antigen, DRB1-1 beta chain"/>
    <property type="match status" value="1"/>
</dbReference>
<keyword evidence="5" id="KW-1064">Adaptive immunity</keyword>
<evidence type="ECO:0000259" key="12">
    <source>
        <dbReference type="PROSITE" id="PS50835"/>
    </source>
</evidence>
<keyword evidence="2 10" id="KW-0812">Transmembrane</keyword>
<keyword evidence="7" id="KW-1015">Disulfide bond</keyword>
<keyword evidence="4 10" id="KW-1133">Transmembrane helix</keyword>
<dbReference type="InterPro" id="IPR000353">
    <property type="entry name" value="MHC_II_b_N"/>
</dbReference>
<keyword evidence="13" id="KW-1185">Reference proteome</keyword>
<dbReference type="PANTHER" id="PTHR19944:SF99">
    <property type="entry name" value="HLA CLASS II HISTOCOMPATIBILITY ANTIGEN, DRB1 BETA CHAIN"/>
    <property type="match status" value="1"/>
</dbReference>
<reference evidence="14" key="2">
    <citation type="submission" date="2025-08" db="UniProtKB">
        <authorList>
            <consortium name="RefSeq"/>
        </authorList>
    </citation>
    <scope>IDENTIFICATION</scope>
    <source>
        <tissue evidence="14">Epidermis and Blubber</tissue>
    </source>
</reference>
<dbReference type="Gene3D" id="2.60.40.10">
    <property type="entry name" value="Immunoglobulins"/>
    <property type="match status" value="1"/>
</dbReference>
<dbReference type="Pfam" id="PF00969">
    <property type="entry name" value="MHC_II_beta"/>
    <property type="match status" value="1"/>
</dbReference>
<dbReference type="AlphaFoldDB" id="A0A8B8Z167"/>
<dbReference type="SUPFAM" id="SSF54452">
    <property type="entry name" value="MHC antigen-recognition domain"/>
    <property type="match status" value="1"/>
</dbReference>
<feature type="signal peptide" evidence="11">
    <location>
        <begin position="1"/>
        <end position="27"/>
    </location>
</feature>
<dbReference type="InterPro" id="IPR050160">
    <property type="entry name" value="MHC/Immunoglobulin"/>
</dbReference>
<evidence type="ECO:0000256" key="10">
    <source>
        <dbReference type="SAM" id="Phobius"/>
    </source>
</evidence>
<dbReference type="KEGG" id="bmus:118904120"/>
<comment type="subcellular location">
    <subcellularLocation>
        <location evidence="1">Membrane</location>
        <topology evidence="1">Single-pass type I membrane protein</topology>
    </subcellularLocation>
</comment>
<dbReference type="Gene3D" id="3.10.320.10">
    <property type="entry name" value="Class II Histocompatibility Antigen, M Beta Chain, Chain B, domain 1"/>
    <property type="match status" value="1"/>
</dbReference>
<organism evidence="13 14">
    <name type="scientific">Balaenoptera musculus</name>
    <name type="common">Blue whale</name>
    <dbReference type="NCBI Taxonomy" id="9771"/>
    <lineage>
        <taxon>Eukaryota</taxon>
        <taxon>Metazoa</taxon>
        <taxon>Chordata</taxon>
        <taxon>Craniata</taxon>
        <taxon>Vertebrata</taxon>
        <taxon>Euteleostomi</taxon>
        <taxon>Mammalia</taxon>
        <taxon>Eutheria</taxon>
        <taxon>Laurasiatheria</taxon>
        <taxon>Artiodactyla</taxon>
        <taxon>Whippomorpha</taxon>
        <taxon>Cetacea</taxon>
        <taxon>Mysticeti</taxon>
        <taxon>Balaenopteridae</taxon>
        <taxon>Balaenoptera</taxon>
    </lineage>
</organism>
<dbReference type="InterPro" id="IPR013783">
    <property type="entry name" value="Ig-like_fold"/>
</dbReference>
<dbReference type="GeneID" id="118904120"/>
<dbReference type="GO" id="GO:0042613">
    <property type="term" value="C:MHC class II protein complex"/>
    <property type="evidence" value="ECO:0007669"/>
    <property type="project" value="UniProtKB-KW"/>
</dbReference>
<keyword evidence="9" id="KW-0491">MHC II</keyword>
<evidence type="ECO:0000256" key="4">
    <source>
        <dbReference type="ARBA" id="ARBA00022989"/>
    </source>
</evidence>
<dbReference type="FunFam" id="2.60.40.10:FF:000116">
    <property type="entry name" value="HLA class II histocompatibility antigen, DRB1-1 beta chain"/>
    <property type="match status" value="1"/>
</dbReference>
<dbReference type="Proteomes" id="UP000694857">
    <property type="component" value="Chromosome 11"/>
</dbReference>
<dbReference type="InterPro" id="IPR036179">
    <property type="entry name" value="Ig-like_dom_sf"/>
</dbReference>
<dbReference type="PANTHER" id="PTHR19944">
    <property type="entry name" value="MHC CLASS II-RELATED"/>
    <property type="match status" value="1"/>
</dbReference>
<keyword evidence="3" id="KW-0391">Immunity</keyword>
<evidence type="ECO:0000256" key="2">
    <source>
        <dbReference type="ARBA" id="ARBA00022692"/>
    </source>
</evidence>
<dbReference type="Pfam" id="PF07654">
    <property type="entry name" value="C1-set"/>
    <property type="match status" value="1"/>
</dbReference>
<feature type="domain" description="Ig-like" evidence="12">
    <location>
        <begin position="126"/>
        <end position="216"/>
    </location>
</feature>
<dbReference type="InterPro" id="IPR003006">
    <property type="entry name" value="Ig/MHC_CS"/>
</dbReference>
<evidence type="ECO:0000313" key="14">
    <source>
        <dbReference type="RefSeq" id="XP_036725835.1"/>
    </source>
</evidence>
<keyword evidence="8" id="KW-0325">Glycoprotein</keyword>
<dbReference type="InterPro" id="IPR011162">
    <property type="entry name" value="MHC_I/II-like_Ag-recog"/>
</dbReference>
<gene>
    <name evidence="14" type="primary">LOC118904120</name>
</gene>
<dbReference type="GO" id="GO:0002504">
    <property type="term" value="P:antigen processing and presentation of peptide or polysaccharide antigen via MHC class II"/>
    <property type="evidence" value="ECO:0007669"/>
    <property type="project" value="UniProtKB-KW"/>
</dbReference>
<dbReference type="PROSITE" id="PS50835">
    <property type="entry name" value="IG_LIKE"/>
    <property type="match status" value="1"/>
</dbReference>
<dbReference type="InterPro" id="IPR014745">
    <property type="entry name" value="MHC_II_a/b_N"/>
</dbReference>
<name>A0A8B8Z167_BALMU</name>
<reference evidence="13" key="1">
    <citation type="submission" date="2024-06" db="UniProtKB">
        <authorList>
            <consortium name="RefSeq"/>
        </authorList>
    </citation>
    <scope>NUCLEOTIDE SEQUENCE [LARGE SCALE GENOMIC DNA]</scope>
</reference>
<evidence type="ECO:0000256" key="8">
    <source>
        <dbReference type="ARBA" id="ARBA00023180"/>
    </source>
</evidence>
<keyword evidence="11" id="KW-0732">Signal</keyword>
<dbReference type="InterPro" id="IPR007110">
    <property type="entry name" value="Ig-like_dom"/>
</dbReference>
<dbReference type="PROSITE" id="PS00290">
    <property type="entry name" value="IG_MHC"/>
    <property type="match status" value="1"/>
</dbReference>
<protein>
    <submittedName>
        <fullName evidence="14">DLA class II histocompatibility antigen, DR-1 beta chain-like</fullName>
    </submittedName>
</protein>
<evidence type="ECO:0000256" key="5">
    <source>
        <dbReference type="ARBA" id="ARBA00023130"/>
    </source>
</evidence>
<dbReference type="GO" id="GO:0002250">
    <property type="term" value="P:adaptive immune response"/>
    <property type="evidence" value="ECO:0007669"/>
    <property type="project" value="UniProtKB-KW"/>
</dbReference>